<reference evidence="3 4" key="1">
    <citation type="submission" date="2015-07" db="EMBL/GenBank/DDBJ databases">
        <title>Emmonsia species relationships and genome sequence.</title>
        <authorList>
            <consortium name="The Broad Institute Genomics Platform"/>
            <person name="Cuomo C.A."/>
            <person name="Munoz J.F."/>
            <person name="Imamovic A."/>
            <person name="Priest M.E."/>
            <person name="Young S."/>
            <person name="Clay O.K."/>
            <person name="McEwen J.G."/>
        </authorList>
    </citation>
    <scope>NUCLEOTIDE SEQUENCE [LARGE SCALE GENOMIC DNA]</scope>
    <source>
        <strain evidence="3 4">UAMH 9510</strain>
    </source>
</reference>
<evidence type="ECO:0000313" key="4">
    <source>
        <dbReference type="Proteomes" id="UP000182235"/>
    </source>
</evidence>
<evidence type="ECO:0000256" key="1">
    <source>
        <dbReference type="SAM" id="Coils"/>
    </source>
</evidence>
<gene>
    <name evidence="3" type="ORF">AJ78_00061</name>
</gene>
<evidence type="ECO:0000313" key="3">
    <source>
        <dbReference type="EMBL" id="OJD20045.1"/>
    </source>
</evidence>
<comment type="caution">
    <text evidence="3">The sequence shown here is derived from an EMBL/GenBank/DDBJ whole genome shotgun (WGS) entry which is preliminary data.</text>
</comment>
<dbReference type="STRING" id="1447872.A0A1J9QXJ5"/>
<dbReference type="EMBL" id="LGRN01000001">
    <property type="protein sequence ID" value="OJD20045.1"/>
    <property type="molecule type" value="Genomic_DNA"/>
</dbReference>
<feature type="region of interest" description="Disordered" evidence="2">
    <location>
        <begin position="61"/>
        <end position="91"/>
    </location>
</feature>
<feature type="region of interest" description="Disordered" evidence="2">
    <location>
        <begin position="387"/>
        <end position="418"/>
    </location>
</feature>
<dbReference type="AlphaFoldDB" id="A0A1J9QXJ5"/>
<feature type="coiled-coil region" evidence="1">
    <location>
        <begin position="283"/>
        <end position="341"/>
    </location>
</feature>
<evidence type="ECO:0000256" key="2">
    <source>
        <dbReference type="SAM" id="MobiDB-lite"/>
    </source>
</evidence>
<protein>
    <submittedName>
        <fullName evidence="3">Uncharacterized protein</fullName>
    </submittedName>
</protein>
<organism evidence="3 4">
    <name type="scientific">Emergomyces pasteurianus Ep9510</name>
    <dbReference type="NCBI Taxonomy" id="1447872"/>
    <lineage>
        <taxon>Eukaryota</taxon>
        <taxon>Fungi</taxon>
        <taxon>Dikarya</taxon>
        <taxon>Ascomycota</taxon>
        <taxon>Pezizomycotina</taxon>
        <taxon>Eurotiomycetes</taxon>
        <taxon>Eurotiomycetidae</taxon>
        <taxon>Onygenales</taxon>
        <taxon>Ajellomycetaceae</taxon>
        <taxon>Emergomyces</taxon>
    </lineage>
</organism>
<dbReference type="VEuPathDB" id="FungiDB:AJ78_00061"/>
<keyword evidence="1" id="KW-0175">Coiled coil</keyword>
<feature type="compositionally biased region" description="Basic and acidic residues" evidence="2">
    <location>
        <begin position="66"/>
        <end position="79"/>
    </location>
</feature>
<name>A0A1J9QXJ5_9EURO</name>
<sequence>MSSSSSSPKLPARAMIAFDDAELDKFFEERKRKIAVGDPHSLPEEFFEKLRDRVNRASEVAISRPVDPDQRAEYEREPIPDWGENPPRRRSVSTVAFDEEEDRRQLLQEETESYHALVEDGGRPSHPLDLPRDFFKDPGEYHEIVSFWKDRDGLNESLFTSQMNRWKDFRRFQRFMRERDIEDQRVIRIYSGYGPSVLMEWYTFVGYYQPLDEDPTRQSSLTEWIEYLGYEYWWHDQFVLSERQQKWFDKKWQVVVDSQVLRPSETPESVRGFDTVMLEYRRLKQAQEAVETAKSAVLSAQKVISNPQNLRHPAKDPKQKLLEAQSELTVAEKNCEFLEHRQTVIADFCHATGELQLLKEYAVRHTILLRWIMEQLSMIEPEMKQYAPVKPSSEEPGRGKPNFDQVDHPNPGEGFRDQTKNDMEDLMALGLVMPTAASSQEKGEFKHSYGILNEEHPSKRPRRSIRNNSLSICNISESVAASAATEVHYSNRSPVMKTRLKRRAAIMTAEGEKVRKEVDEFFNQDNSIEKRVSKRRKLKNQIQTISEYNILSARDTITVAKAANEESQNFKPSTSMMTKHKRKVVSMALEEEKDVKTNKVSTRRSSLHTKKNMLLSSTIAQPLRRSLRLAQKRAAI</sequence>
<dbReference type="OrthoDB" id="4188629at2759"/>
<accession>A0A1J9QXJ5</accession>
<dbReference type="Proteomes" id="UP000182235">
    <property type="component" value="Unassembled WGS sequence"/>
</dbReference>
<proteinExistence type="predicted"/>
<keyword evidence="4" id="KW-1185">Reference proteome</keyword>